<evidence type="ECO:0000256" key="1">
    <source>
        <dbReference type="ARBA" id="ARBA00022676"/>
    </source>
</evidence>
<reference evidence="4 5" key="1">
    <citation type="submission" date="2016-10" db="EMBL/GenBank/DDBJ databases">
        <authorList>
            <person name="de Groot N.N."/>
        </authorList>
    </citation>
    <scope>NUCLEOTIDE SEQUENCE [LARGE SCALE GENOMIC DNA]</scope>
    <source>
        <strain evidence="4 5">CGMCC 4.3510</strain>
    </source>
</reference>
<evidence type="ECO:0000313" key="4">
    <source>
        <dbReference type="EMBL" id="SFE81887.1"/>
    </source>
</evidence>
<organism evidence="4 5">
    <name type="scientific">Actinacidiphila alni</name>
    <dbReference type="NCBI Taxonomy" id="380248"/>
    <lineage>
        <taxon>Bacteria</taxon>
        <taxon>Bacillati</taxon>
        <taxon>Actinomycetota</taxon>
        <taxon>Actinomycetes</taxon>
        <taxon>Kitasatosporales</taxon>
        <taxon>Streptomycetaceae</taxon>
        <taxon>Actinacidiphila</taxon>
    </lineage>
</organism>
<evidence type="ECO:0000313" key="5">
    <source>
        <dbReference type="Proteomes" id="UP000199323"/>
    </source>
</evidence>
<evidence type="ECO:0000256" key="2">
    <source>
        <dbReference type="ARBA" id="ARBA00022679"/>
    </source>
</evidence>
<dbReference type="SUPFAM" id="SSF75005">
    <property type="entry name" value="Arabinanase/levansucrase/invertase"/>
    <property type="match status" value="1"/>
</dbReference>
<keyword evidence="2" id="KW-0808">Transferase</keyword>
<dbReference type="GO" id="GO:0016757">
    <property type="term" value="F:glycosyltransferase activity"/>
    <property type="evidence" value="ECO:0007669"/>
    <property type="project" value="UniProtKB-KW"/>
</dbReference>
<proteinExistence type="inferred from homology"/>
<dbReference type="Pfam" id="PF04041">
    <property type="entry name" value="Glyco_hydro_130"/>
    <property type="match status" value="1"/>
</dbReference>
<keyword evidence="1" id="KW-0328">Glycosyltransferase</keyword>
<name>A0A1I2DN48_9ACTN</name>
<dbReference type="STRING" id="380248.SAMN05216251_105310"/>
<dbReference type="AlphaFoldDB" id="A0A1I2DN48"/>
<dbReference type="Gene3D" id="2.115.10.20">
    <property type="entry name" value="Glycosyl hydrolase domain, family 43"/>
    <property type="match status" value="1"/>
</dbReference>
<dbReference type="InterPro" id="IPR023296">
    <property type="entry name" value="Glyco_hydro_beta-prop_sf"/>
</dbReference>
<comment type="similarity">
    <text evidence="3">Belongs to the glycosyl hydrolase 130 family.</text>
</comment>
<gene>
    <name evidence="4" type="ORF">SAMN05216251_105310</name>
</gene>
<evidence type="ECO:0000256" key="3">
    <source>
        <dbReference type="ARBA" id="ARBA00024356"/>
    </source>
</evidence>
<keyword evidence="5" id="KW-1185">Reference proteome</keyword>
<dbReference type="PANTHER" id="PTHR34106:SF5">
    <property type="entry name" value="GLYCOSIDASE"/>
    <property type="match status" value="1"/>
</dbReference>
<protein>
    <submittedName>
        <fullName evidence="4">Predicted glycosyl hydrolase, GH43/DUF377 family</fullName>
    </submittedName>
</protein>
<accession>A0A1I2DN48</accession>
<keyword evidence="4" id="KW-0378">Hydrolase</keyword>
<dbReference type="OrthoDB" id="9776657at2"/>
<dbReference type="InterPro" id="IPR007184">
    <property type="entry name" value="Mannoside_phosphorylase"/>
</dbReference>
<sequence>MLVRAALAGAIAEGDSLITPEPEYAPRISLERIGVVMRADPDNPQEKLGVLNPAVTRGPDGHTYLFPRIVAEGNYSRIARARVLFDGQGRPYGVERLGVVLEPTGGWERDTQTAGVEDPRITRLDELGVWAMTYTAYGPLGPRIGLATSTDLTAWRRRGPVLFEYEDRYETDFNLYPNKDAVLFPEPVTAPDGRPAFALLHRPSFDLWAIRSSAGAVPPRGVAETRQSVWVSYAPVEEVAGSPARLARFGQHRFVAGPEQPWENVKIGAGPAPLRTDAGWLLIYHGVAGRLSYEWPQPGIRYAAGAMLLAHDDVTDVRWRTAAPLLEPATSEERNGIVPEVVFPTAIDPRGDGAADLYFGMADDKIGVARLTVA</sequence>
<dbReference type="Proteomes" id="UP000199323">
    <property type="component" value="Unassembled WGS sequence"/>
</dbReference>
<dbReference type="GO" id="GO:0016787">
    <property type="term" value="F:hydrolase activity"/>
    <property type="evidence" value="ECO:0007669"/>
    <property type="project" value="UniProtKB-KW"/>
</dbReference>
<dbReference type="PANTHER" id="PTHR34106">
    <property type="entry name" value="GLYCOSIDASE"/>
    <property type="match status" value="1"/>
</dbReference>
<dbReference type="EMBL" id="FONG01000005">
    <property type="protein sequence ID" value="SFE81887.1"/>
    <property type="molecule type" value="Genomic_DNA"/>
</dbReference>